<dbReference type="InterPro" id="IPR000780">
    <property type="entry name" value="CheR_MeTrfase"/>
</dbReference>
<dbReference type="SMART" id="SM00138">
    <property type="entry name" value="MeTrc"/>
    <property type="match status" value="1"/>
</dbReference>
<dbReference type="GO" id="GO:0008168">
    <property type="term" value="F:methyltransferase activity"/>
    <property type="evidence" value="ECO:0007669"/>
    <property type="project" value="UniProtKB-KW"/>
</dbReference>
<proteinExistence type="predicted"/>
<dbReference type="GO" id="GO:0032259">
    <property type="term" value="P:methylation"/>
    <property type="evidence" value="ECO:0007669"/>
    <property type="project" value="UniProtKB-KW"/>
</dbReference>
<name>A0ABX8Z683_9NEIS</name>
<dbReference type="Proteomes" id="UP000825679">
    <property type="component" value="Chromosome"/>
</dbReference>
<dbReference type="EC" id="2.1.1.80" evidence="5"/>
<dbReference type="PIRSF" id="PIRSF000410">
    <property type="entry name" value="CheR"/>
    <property type="match status" value="1"/>
</dbReference>
<keyword evidence="8" id="KW-1185">Reference proteome</keyword>
<dbReference type="PANTHER" id="PTHR24422">
    <property type="entry name" value="CHEMOTAXIS PROTEIN METHYLTRANSFERASE"/>
    <property type="match status" value="1"/>
</dbReference>
<keyword evidence="2 5" id="KW-0489">Methyltransferase</keyword>
<gene>
    <name evidence="7" type="ORF">K4H28_01265</name>
</gene>
<dbReference type="Pfam" id="PF03705">
    <property type="entry name" value="CheR_N"/>
    <property type="match status" value="1"/>
</dbReference>
<keyword evidence="3 5" id="KW-0808">Transferase</keyword>
<dbReference type="PANTHER" id="PTHR24422:SF19">
    <property type="entry name" value="CHEMOTAXIS PROTEIN METHYLTRANSFERASE"/>
    <property type="match status" value="1"/>
</dbReference>
<dbReference type="InterPro" id="IPR022641">
    <property type="entry name" value="CheR_N"/>
</dbReference>
<dbReference type="Pfam" id="PF01739">
    <property type="entry name" value="CheR"/>
    <property type="match status" value="1"/>
</dbReference>
<dbReference type="Gene3D" id="3.40.50.150">
    <property type="entry name" value="Vaccinia Virus protein VP39"/>
    <property type="match status" value="1"/>
</dbReference>
<dbReference type="InterPro" id="IPR036804">
    <property type="entry name" value="CheR_N_sf"/>
</dbReference>
<keyword evidence="4 5" id="KW-0949">S-adenosyl-L-methionine</keyword>
<dbReference type="InterPro" id="IPR050903">
    <property type="entry name" value="Bact_Chemotaxis_MeTrfase"/>
</dbReference>
<evidence type="ECO:0000256" key="3">
    <source>
        <dbReference type="ARBA" id="ARBA00022679"/>
    </source>
</evidence>
<dbReference type="CDD" id="cd02440">
    <property type="entry name" value="AdoMet_MTases"/>
    <property type="match status" value="1"/>
</dbReference>
<dbReference type="PROSITE" id="PS50123">
    <property type="entry name" value="CHER"/>
    <property type="match status" value="1"/>
</dbReference>
<evidence type="ECO:0000313" key="8">
    <source>
        <dbReference type="Proteomes" id="UP000825679"/>
    </source>
</evidence>
<dbReference type="EMBL" id="CP081150">
    <property type="protein sequence ID" value="QZA78096.1"/>
    <property type="molecule type" value="Genomic_DNA"/>
</dbReference>
<dbReference type="RefSeq" id="WP_221006469.1">
    <property type="nucleotide sequence ID" value="NZ_CP081150.1"/>
</dbReference>
<dbReference type="SUPFAM" id="SSF47757">
    <property type="entry name" value="Chemotaxis receptor methyltransferase CheR, N-terminal domain"/>
    <property type="match status" value="1"/>
</dbReference>
<protein>
    <recommendedName>
        <fullName evidence="5">Chemotaxis protein methyltransferase</fullName>
        <ecNumber evidence="5">2.1.1.80</ecNumber>
    </recommendedName>
</protein>
<dbReference type="PRINTS" id="PR00996">
    <property type="entry name" value="CHERMTFRASE"/>
</dbReference>
<evidence type="ECO:0000256" key="4">
    <source>
        <dbReference type="ARBA" id="ARBA00022691"/>
    </source>
</evidence>
<evidence type="ECO:0000313" key="7">
    <source>
        <dbReference type="EMBL" id="QZA78096.1"/>
    </source>
</evidence>
<dbReference type="SUPFAM" id="SSF53335">
    <property type="entry name" value="S-adenosyl-L-methionine-dependent methyltransferases"/>
    <property type="match status" value="1"/>
</dbReference>
<evidence type="ECO:0000256" key="2">
    <source>
        <dbReference type="ARBA" id="ARBA00022603"/>
    </source>
</evidence>
<comment type="function">
    <text evidence="5">Methylation of the membrane-bound methyl-accepting chemotaxis proteins (MCP) to form gamma-glutamyl methyl ester residues in MCP.</text>
</comment>
<dbReference type="InterPro" id="IPR029063">
    <property type="entry name" value="SAM-dependent_MTases_sf"/>
</dbReference>
<dbReference type="Gene3D" id="1.10.155.10">
    <property type="entry name" value="Chemotaxis receptor methyltransferase CheR, N-terminal domain"/>
    <property type="match status" value="1"/>
</dbReference>
<evidence type="ECO:0000259" key="6">
    <source>
        <dbReference type="PROSITE" id="PS50123"/>
    </source>
</evidence>
<evidence type="ECO:0000256" key="1">
    <source>
        <dbReference type="ARBA" id="ARBA00001541"/>
    </source>
</evidence>
<feature type="domain" description="CheR-type methyltransferase" evidence="6">
    <location>
        <begin position="8"/>
        <end position="280"/>
    </location>
</feature>
<organism evidence="7 8">
    <name type="scientific">Deefgea tanakiae</name>
    <dbReference type="NCBI Taxonomy" id="2865840"/>
    <lineage>
        <taxon>Bacteria</taxon>
        <taxon>Pseudomonadati</taxon>
        <taxon>Pseudomonadota</taxon>
        <taxon>Betaproteobacteria</taxon>
        <taxon>Neisseriales</taxon>
        <taxon>Chitinibacteraceae</taxon>
        <taxon>Deefgea</taxon>
    </lineage>
</organism>
<accession>A0ABX8Z683</accession>
<comment type="catalytic activity">
    <reaction evidence="1 5">
        <text>L-glutamyl-[protein] + S-adenosyl-L-methionine = [protein]-L-glutamate 5-O-methyl ester + S-adenosyl-L-homocysteine</text>
        <dbReference type="Rhea" id="RHEA:24452"/>
        <dbReference type="Rhea" id="RHEA-COMP:10208"/>
        <dbReference type="Rhea" id="RHEA-COMP:10311"/>
        <dbReference type="ChEBI" id="CHEBI:29973"/>
        <dbReference type="ChEBI" id="CHEBI:57856"/>
        <dbReference type="ChEBI" id="CHEBI:59789"/>
        <dbReference type="ChEBI" id="CHEBI:82795"/>
        <dbReference type="EC" id="2.1.1.80"/>
    </reaction>
</comment>
<dbReference type="InterPro" id="IPR026024">
    <property type="entry name" value="Chemotaxis_MeTrfase_CheR"/>
</dbReference>
<evidence type="ECO:0000256" key="5">
    <source>
        <dbReference type="PIRNR" id="PIRNR000410"/>
    </source>
</evidence>
<sequence>MASNPVVSNEHEFSYGSADFNKVVQLIYQRAGIRLNDSKQQMVYSRLARRLRALSMNSFAEYLRLLEQNPNSEEWQQFTNALTTNLTSFFREAYHFDMLAAQMQESSSRPFRVWCAAASTGEEPYSLAMTAIEAYQVAKPNVEIIASDLDTQVLAIGAKGVYALDKLEKLSLERKRGFFLKGKDANAGKVRAKKALRELLHFQQINLLDAKWPLDGRFDAIFCRNVMIYFDQATQKIILQKMGRLLKPDGHLYVGHSENLHFLSEYYTSCGKTTYRLTERAIHEWGGR</sequence>
<dbReference type="InterPro" id="IPR022642">
    <property type="entry name" value="CheR_C"/>
</dbReference>
<reference evidence="7 8" key="1">
    <citation type="submission" date="2021-08" db="EMBL/GenBank/DDBJ databases">
        <title>complete genome sequencing of Deefgea sp. D25.</title>
        <authorList>
            <person name="Bae J.-W."/>
            <person name="Gim D.-H."/>
        </authorList>
    </citation>
    <scope>NUCLEOTIDE SEQUENCE [LARGE SCALE GENOMIC DNA]</scope>
    <source>
        <strain evidence="7 8">D25</strain>
    </source>
</reference>